<dbReference type="OrthoDB" id="433512at2759"/>
<dbReference type="PROSITE" id="PS00216">
    <property type="entry name" value="SUGAR_TRANSPORT_1"/>
    <property type="match status" value="1"/>
</dbReference>
<feature type="compositionally biased region" description="Low complexity" evidence="5">
    <location>
        <begin position="950"/>
        <end position="961"/>
    </location>
</feature>
<keyword evidence="3 6" id="KW-1133">Transmembrane helix</keyword>
<comment type="caution">
    <text evidence="9">The sequence shown here is derived from an EMBL/GenBank/DDBJ whole genome shotgun (WGS) entry which is preliminary data.</text>
</comment>
<dbReference type="PANTHER" id="PTHR24064">
    <property type="entry name" value="SOLUTE CARRIER FAMILY 22 MEMBER"/>
    <property type="match status" value="1"/>
</dbReference>
<accession>A0A2P6TDU5</accession>
<feature type="transmembrane region" description="Helical" evidence="6">
    <location>
        <begin position="476"/>
        <end position="497"/>
    </location>
</feature>
<sequence length="982" mass="106763">MARLAASLALVAALSLAVAPPAAARPLDAWLDRQRCPPAGFDALQDFNVTQYIAQRWYVQKQEPLVYQPADRLFCVFAEYKPLEEDPLDGLLVNNYANDGTVNGPAVGTSEVNGGPLTTATIPNKRRPSKLRVGIAFGGGDRFPPIRLGRGGDYWIVAAGQSENPADRSGNLYDWAIVTGGRPTRRSNGACATGSPLGLVRRFQTNNVGLWLFSRKPIDPVNTQLMMNKLTELGLDASGLLDVPQQGCTYACGPGSGRHLLPPGRDLENGKGEEEKEEEGQQATGGNGAANGRLDEESRATFGGSFEEDAPAPYDAAPPLSRAPSTVHSVHLRDLKPGDLFAISRLRITTRDLEEPPPPPHRNPVVRALRWWRSWALPGAGMFIEAWMIFAIGNIKPLLAIDMPNCFGHQQPYSCNQSAADSVTYVEVSGIIVGMLALGFCADIIGRKWGSRLASSTMLVGSIMLTACAGSDPQFLAIFLTALFVLGAGVGGEYPVASSSAAEKAEGSKAMRRRRGERVVLVFSQQGWGNLANTLCIVLLLVMQGATGEEVTERQASITWRVQFAVGTAICLGVVAYRWTLLQESKVWKAERHDVAEQLAQKGLRKHHSQQEYQLVIRYYWPRVFATSLSWALGGFAFFGQKLFQAQFIKLIVPGATLLQQMLYILLNNGVALVGYYCAAFSIDRPWCGRMRMQAGGFFMLFLLFLLQGALFDTLTQHSGAFQLLYYLSSFFAQLGPNCTTFLTAGEVYPTGVRSFFHGISAAAGKVGALVAAVLFSNISPRAAFFASAGAGLGGLLVTLGFLPDTTGLDLHEIDRMNRYLLADQYPNYRGEAVNPRYLSLYERWRRYDAHYHPEADYAHKELQLHPHLQEAAESLASLSRQASLASIRLSPGSPSSVRLSLFGRPSSVQLTPRSPKPPSSARLGRPASVQLTPVSFELQLTPVATRPPSSAGGQRSASGQHKAPSSSAHPSQRSPRNQRQE</sequence>
<keyword evidence="4 6" id="KW-0472">Membrane</keyword>
<proteinExistence type="predicted"/>
<feature type="transmembrane region" description="Helical" evidence="6">
    <location>
        <begin position="518"/>
        <end position="542"/>
    </location>
</feature>
<evidence type="ECO:0000313" key="9">
    <source>
        <dbReference type="EMBL" id="PRW20802.1"/>
    </source>
</evidence>
<evidence type="ECO:0000259" key="8">
    <source>
        <dbReference type="PROSITE" id="PS50850"/>
    </source>
</evidence>
<feature type="transmembrane region" description="Helical" evidence="6">
    <location>
        <begin position="756"/>
        <end position="777"/>
    </location>
</feature>
<keyword evidence="7" id="KW-0732">Signal</keyword>
<protein>
    <submittedName>
        <fullName evidence="9">Proton phosphate symporter</fullName>
    </submittedName>
</protein>
<gene>
    <name evidence="9" type="ORF">C2E21_8694</name>
</gene>
<feature type="transmembrane region" description="Helical" evidence="6">
    <location>
        <begin position="562"/>
        <end position="582"/>
    </location>
</feature>
<feature type="transmembrane region" description="Helical" evidence="6">
    <location>
        <begin position="661"/>
        <end position="683"/>
    </location>
</feature>
<feature type="transmembrane region" description="Helical" evidence="6">
    <location>
        <begin position="425"/>
        <end position="446"/>
    </location>
</feature>
<dbReference type="SUPFAM" id="SSF103473">
    <property type="entry name" value="MFS general substrate transporter"/>
    <property type="match status" value="1"/>
</dbReference>
<feature type="compositionally biased region" description="Basic and acidic residues" evidence="5">
    <location>
        <begin position="265"/>
        <end position="274"/>
    </location>
</feature>
<dbReference type="InterPro" id="IPR012674">
    <property type="entry name" value="Calycin"/>
</dbReference>
<feature type="chain" id="PRO_5015203743" evidence="7">
    <location>
        <begin position="25"/>
        <end position="982"/>
    </location>
</feature>
<evidence type="ECO:0000256" key="6">
    <source>
        <dbReference type="SAM" id="Phobius"/>
    </source>
</evidence>
<dbReference type="InterPro" id="IPR005829">
    <property type="entry name" value="Sugar_transporter_CS"/>
</dbReference>
<reference evidence="9 10" key="1">
    <citation type="journal article" date="2018" name="Plant J.">
        <title>Genome sequences of Chlorella sorokiniana UTEX 1602 and Micractinium conductrix SAG 241.80: implications to maltose excretion by a green alga.</title>
        <authorList>
            <person name="Arriola M.B."/>
            <person name="Velmurugan N."/>
            <person name="Zhang Y."/>
            <person name="Plunkett M.H."/>
            <person name="Hondzo H."/>
            <person name="Barney B.M."/>
        </authorList>
    </citation>
    <scope>NUCLEOTIDE SEQUENCE [LARGE SCALE GENOMIC DNA]</scope>
    <source>
        <strain evidence="10">UTEX 1602</strain>
    </source>
</reference>
<evidence type="ECO:0000256" key="2">
    <source>
        <dbReference type="ARBA" id="ARBA00022692"/>
    </source>
</evidence>
<feature type="transmembrane region" description="Helical" evidence="6">
    <location>
        <begin position="783"/>
        <end position="803"/>
    </location>
</feature>
<feature type="region of interest" description="Disordered" evidence="5">
    <location>
        <begin position="303"/>
        <end position="322"/>
    </location>
</feature>
<dbReference type="Proteomes" id="UP000239899">
    <property type="component" value="Unassembled WGS sequence"/>
</dbReference>
<organism evidence="9 10">
    <name type="scientific">Chlorella sorokiniana</name>
    <name type="common">Freshwater green alga</name>
    <dbReference type="NCBI Taxonomy" id="3076"/>
    <lineage>
        <taxon>Eukaryota</taxon>
        <taxon>Viridiplantae</taxon>
        <taxon>Chlorophyta</taxon>
        <taxon>core chlorophytes</taxon>
        <taxon>Trebouxiophyceae</taxon>
        <taxon>Chlorellales</taxon>
        <taxon>Chlorellaceae</taxon>
        <taxon>Chlorella clade</taxon>
        <taxon>Chlorella</taxon>
    </lineage>
</organism>
<dbReference type="InterPro" id="IPR036259">
    <property type="entry name" value="MFS_trans_sf"/>
</dbReference>
<keyword evidence="2 6" id="KW-0812">Transmembrane</keyword>
<feature type="compositionally biased region" description="Polar residues" evidence="5">
    <location>
        <begin position="964"/>
        <end position="982"/>
    </location>
</feature>
<evidence type="ECO:0000256" key="3">
    <source>
        <dbReference type="ARBA" id="ARBA00022989"/>
    </source>
</evidence>
<dbReference type="AlphaFoldDB" id="A0A2P6TDU5"/>
<feature type="region of interest" description="Disordered" evidence="5">
    <location>
        <begin position="254"/>
        <end position="294"/>
    </location>
</feature>
<dbReference type="InterPro" id="IPR020846">
    <property type="entry name" value="MFS_dom"/>
</dbReference>
<comment type="subcellular location">
    <subcellularLocation>
        <location evidence="1">Membrane</location>
        <topology evidence="1">Multi-pass membrane protein</topology>
    </subcellularLocation>
</comment>
<feature type="transmembrane region" description="Helical" evidence="6">
    <location>
        <begin position="620"/>
        <end position="641"/>
    </location>
</feature>
<evidence type="ECO:0000256" key="7">
    <source>
        <dbReference type="SAM" id="SignalP"/>
    </source>
</evidence>
<dbReference type="EMBL" id="LHPG02000021">
    <property type="protein sequence ID" value="PRW20802.1"/>
    <property type="molecule type" value="Genomic_DNA"/>
</dbReference>
<dbReference type="InterPro" id="IPR005828">
    <property type="entry name" value="MFS_sugar_transport-like"/>
</dbReference>
<name>A0A2P6TDU5_CHLSO</name>
<keyword evidence="10" id="KW-1185">Reference proteome</keyword>
<dbReference type="Gene3D" id="1.20.1250.20">
    <property type="entry name" value="MFS general substrate transporter like domains"/>
    <property type="match status" value="1"/>
</dbReference>
<feature type="region of interest" description="Disordered" evidence="5">
    <location>
        <begin position="893"/>
        <end position="982"/>
    </location>
</feature>
<dbReference type="GO" id="GO:0016020">
    <property type="term" value="C:membrane"/>
    <property type="evidence" value="ECO:0007669"/>
    <property type="project" value="UniProtKB-SubCell"/>
</dbReference>
<dbReference type="SUPFAM" id="SSF50814">
    <property type="entry name" value="Lipocalins"/>
    <property type="match status" value="1"/>
</dbReference>
<feature type="signal peptide" evidence="7">
    <location>
        <begin position="1"/>
        <end position="24"/>
    </location>
</feature>
<feature type="domain" description="Major facilitator superfamily (MFS) profile" evidence="8">
    <location>
        <begin position="374"/>
        <end position="807"/>
    </location>
</feature>
<evidence type="ECO:0000256" key="1">
    <source>
        <dbReference type="ARBA" id="ARBA00004141"/>
    </source>
</evidence>
<feature type="transmembrane region" description="Helical" evidence="6">
    <location>
        <begin position="453"/>
        <end position="470"/>
    </location>
</feature>
<dbReference type="Pfam" id="PF00083">
    <property type="entry name" value="Sugar_tr"/>
    <property type="match status" value="1"/>
</dbReference>
<feature type="transmembrane region" description="Helical" evidence="6">
    <location>
        <begin position="695"/>
        <end position="712"/>
    </location>
</feature>
<evidence type="ECO:0000256" key="4">
    <source>
        <dbReference type="ARBA" id="ARBA00023136"/>
    </source>
</evidence>
<dbReference type="PROSITE" id="PS50850">
    <property type="entry name" value="MFS"/>
    <property type="match status" value="1"/>
</dbReference>
<dbReference type="Gene3D" id="2.40.128.20">
    <property type="match status" value="1"/>
</dbReference>
<evidence type="ECO:0000256" key="5">
    <source>
        <dbReference type="SAM" id="MobiDB-lite"/>
    </source>
</evidence>
<dbReference type="STRING" id="3076.A0A2P6TDU5"/>
<dbReference type="GO" id="GO:0022857">
    <property type="term" value="F:transmembrane transporter activity"/>
    <property type="evidence" value="ECO:0007669"/>
    <property type="project" value="InterPro"/>
</dbReference>
<evidence type="ECO:0000313" key="10">
    <source>
        <dbReference type="Proteomes" id="UP000239899"/>
    </source>
</evidence>